<dbReference type="SUPFAM" id="SSF103481">
    <property type="entry name" value="Multidrug resistance efflux transporter EmrE"/>
    <property type="match status" value="1"/>
</dbReference>
<dbReference type="RefSeq" id="XP_066635111.1">
    <property type="nucleotide sequence ID" value="XM_066774992.1"/>
</dbReference>
<name>A0ABR3CN92_9PEZI</name>
<dbReference type="PANTHER" id="PTHR12570:SF65">
    <property type="entry name" value="MAGNESIUM TRANSPORTER NIPA9-RELATED"/>
    <property type="match status" value="1"/>
</dbReference>
<dbReference type="Proteomes" id="UP001430584">
    <property type="component" value="Unassembled WGS sequence"/>
</dbReference>
<feature type="transmembrane region" description="Helical" evidence="6">
    <location>
        <begin position="231"/>
        <end position="251"/>
    </location>
</feature>
<dbReference type="GeneID" id="92007603"/>
<feature type="compositionally biased region" description="Basic residues" evidence="5">
    <location>
        <begin position="734"/>
        <end position="743"/>
    </location>
</feature>
<feature type="region of interest" description="Disordered" evidence="5">
    <location>
        <begin position="589"/>
        <end position="900"/>
    </location>
</feature>
<feature type="compositionally biased region" description="Low complexity" evidence="5">
    <location>
        <begin position="699"/>
        <end position="719"/>
    </location>
</feature>
<feature type="compositionally biased region" description="Basic and acidic residues" evidence="5">
    <location>
        <begin position="462"/>
        <end position="473"/>
    </location>
</feature>
<feature type="compositionally biased region" description="Acidic residues" evidence="5">
    <location>
        <begin position="448"/>
        <end position="461"/>
    </location>
</feature>
<feature type="compositionally biased region" description="Polar residues" evidence="5">
    <location>
        <begin position="604"/>
        <end position="624"/>
    </location>
</feature>
<feature type="region of interest" description="Disordered" evidence="5">
    <location>
        <begin position="40"/>
        <end position="59"/>
    </location>
</feature>
<feature type="transmembrane region" description="Helical" evidence="6">
    <location>
        <begin position="360"/>
        <end position="380"/>
    </location>
</feature>
<keyword evidence="4 6" id="KW-0472">Membrane</keyword>
<feature type="transmembrane region" description="Helical" evidence="6">
    <location>
        <begin position="392"/>
        <end position="411"/>
    </location>
</feature>
<feature type="compositionally biased region" description="Low complexity" evidence="5">
    <location>
        <begin position="670"/>
        <end position="690"/>
    </location>
</feature>
<comment type="caution">
    <text evidence="7">The sequence shown here is derived from an EMBL/GenBank/DDBJ whole genome shotgun (WGS) entry which is preliminary data.</text>
</comment>
<dbReference type="InterPro" id="IPR008521">
    <property type="entry name" value="Mg_trans_NIPA"/>
</dbReference>
<keyword evidence="3 6" id="KW-1133">Transmembrane helix</keyword>
<feature type="compositionally biased region" description="Acidic residues" evidence="5">
    <location>
        <begin position="891"/>
        <end position="900"/>
    </location>
</feature>
<feature type="compositionally biased region" description="Polar residues" evidence="5">
    <location>
        <begin position="486"/>
        <end position="504"/>
    </location>
</feature>
<keyword evidence="8" id="KW-1185">Reference proteome</keyword>
<evidence type="ECO:0008006" key="9">
    <source>
        <dbReference type="Google" id="ProtNLM"/>
    </source>
</evidence>
<feature type="transmembrane region" description="Helical" evidence="6">
    <location>
        <begin position="324"/>
        <end position="340"/>
    </location>
</feature>
<evidence type="ECO:0000256" key="1">
    <source>
        <dbReference type="ARBA" id="ARBA00004141"/>
    </source>
</evidence>
<reference evidence="7 8" key="1">
    <citation type="submission" date="2024-02" db="EMBL/GenBank/DDBJ databases">
        <title>De novo assembly and annotation of 12 fungi associated with fruit tree decline syndrome in Ontario, Canada.</title>
        <authorList>
            <person name="Sulman M."/>
            <person name="Ellouze W."/>
            <person name="Ilyukhin E."/>
        </authorList>
    </citation>
    <scope>NUCLEOTIDE SEQUENCE [LARGE SCALE GENOMIC DNA]</scope>
    <source>
        <strain evidence="7 8">FDS-637</strain>
    </source>
</reference>
<dbReference type="EMBL" id="JAJVCZ030000003">
    <property type="protein sequence ID" value="KAL0262082.1"/>
    <property type="molecule type" value="Genomic_DNA"/>
</dbReference>
<feature type="compositionally biased region" description="Low complexity" evidence="5">
    <location>
        <begin position="647"/>
        <end position="658"/>
    </location>
</feature>
<feature type="compositionally biased region" description="Low complexity" evidence="5">
    <location>
        <begin position="865"/>
        <end position="875"/>
    </location>
</feature>
<dbReference type="PANTHER" id="PTHR12570">
    <property type="match status" value="1"/>
</dbReference>
<feature type="compositionally biased region" description="Acidic residues" evidence="5">
    <location>
        <begin position="136"/>
        <end position="148"/>
    </location>
</feature>
<evidence type="ECO:0000256" key="6">
    <source>
        <dbReference type="SAM" id="Phobius"/>
    </source>
</evidence>
<comment type="subcellular location">
    <subcellularLocation>
        <location evidence="1">Membrane</location>
        <topology evidence="1">Multi-pass membrane protein</topology>
    </subcellularLocation>
</comment>
<evidence type="ECO:0000256" key="3">
    <source>
        <dbReference type="ARBA" id="ARBA00022989"/>
    </source>
</evidence>
<feature type="compositionally biased region" description="Low complexity" evidence="5">
    <location>
        <begin position="794"/>
        <end position="808"/>
    </location>
</feature>
<feature type="transmembrane region" description="Helical" evidence="6">
    <location>
        <begin position="63"/>
        <end position="83"/>
    </location>
</feature>
<accession>A0ABR3CN92</accession>
<evidence type="ECO:0000313" key="7">
    <source>
        <dbReference type="EMBL" id="KAL0262082.1"/>
    </source>
</evidence>
<feature type="transmembrane region" description="Helical" evidence="6">
    <location>
        <begin position="260"/>
        <end position="278"/>
    </location>
</feature>
<gene>
    <name evidence="7" type="ORF">SLS55_003518</name>
</gene>
<evidence type="ECO:0000256" key="2">
    <source>
        <dbReference type="ARBA" id="ARBA00022692"/>
    </source>
</evidence>
<evidence type="ECO:0000256" key="5">
    <source>
        <dbReference type="SAM" id="MobiDB-lite"/>
    </source>
</evidence>
<proteinExistence type="predicted"/>
<organism evidence="7 8">
    <name type="scientific">Diplodia seriata</name>
    <dbReference type="NCBI Taxonomy" id="420778"/>
    <lineage>
        <taxon>Eukaryota</taxon>
        <taxon>Fungi</taxon>
        <taxon>Dikarya</taxon>
        <taxon>Ascomycota</taxon>
        <taxon>Pezizomycotina</taxon>
        <taxon>Dothideomycetes</taxon>
        <taxon>Dothideomycetes incertae sedis</taxon>
        <taxon>Botryosphaeriales</taxon>
        <taxon>Botryosphaeriaceae</taxon>
        <taxon>Diplodia</taxon>
    </lineage>
</organism>
<keyword evidence="2 6" id="KW-0812">Transmembrane</keyword>
<dbReference type="Pfam" id="PF05653">
    <property type="entry name" value="Mg_trans_NIPA"/>
    <property type="match status" value="1"/>
</dbReference>
<feature type="transmembrane region" description="Helical" evidence="6">
    <location>
        <begin position="298"/>
        <end position="317"/>
    </location>
</feature>
<feature type="compositionally biased region" description="Low complexity" evidence="5">
    <location>
        <begin position="771"/>
        <end position="781"/>
    </location>
</feature>
<protein>
    <recommendedName>
        <fullName evidence="9">DUF803-domain-containing protein</fullName>
    </recommendedName>
</protein>
<feature type="transmembrane region" description="Helical" evidence="6">
    <location>
        <begin position="205"/>
        <end position="225"/>
    </location>
</feature>
<evidence type="ECO:0000256" key="4">
    <source>
        <dbReference type="ARBA" id="ARBA00023136"/>
    </source>
</evidence>
<feature type="compositionally biased region" description="Basic and acidic residues" evidence="5">
    <location>
        <begin position="591"/>
        <end position="602"/>
    </location>
</feature>
<feature type="region of interest" description="Disordered" evidence="5">
    <location>
        <begin position="443"/>
        <end position="512"/>
    </location>
</feature>
<evidence type="ECO:0000313" key="8">
    <source>
        <dbReference type="Proteomes" id="UP001430584"/>
    </source>
</evidence>
<feature type="region of interest" description="Disordered" evidence="5">
    <location>
        <begin position="96"/>
        <end position="119"/>
    </location>
</feature>
<sequence length="900" mass="94906">MILPSAAQAPLHDAVANAALAAATHAAAAISATTPSPYPYPPSNNTLAGHGSSGGDNSEQGDWSSIIGITTAIVGNILISFALNTQKYAHLRLAHEAEERRQRRKRTASGLLTPDEEMSKANAKARKILGFKLGSDDVEGGDDEEGDGDEPRETDALLGSGRHSHDVDRAPAAGSDEEDAAYLEAQAKQLRNPAKKQTSYLQSPYWWIGIVLMIVGEAGNFLAYGFAPASIVSPLGVVALISNCIIAPIMLKEPFRKRDALGVLISIGGAVTVVLSAQDNNPKLGPHEIWDLIKTWEFETYFGVTLITICGLMWASTRYGKKSIFIDLGLVGLFGGYTALSTKGVASMLSYTLLHALTFPVTYLLVVILVFTAVMQIKYLNRALQRFDATQVIPTQFVLFTLSVILGSAILYRDFERTNGKGAGEFVGGCLLTFMGVWVITTGRPRDDDEEEDEEEEEDEHAMEQEHAIHLGPEEYGDDEVHYGPSHSNDVSSMSALTPYTSAGSHPHRRPSVHRLNTPHITLTSEPPSQAVTVATTPAGLDIGDDDSLTANPWADESLISSLTHNRKNNQPPLLHATASSPILPSEAEALAERPDSRRRDTSPMASTSATPAGQHRQSSSTEAEQQERPATPPGPGHLRRKSLTTPSPSKKPSSQQPQPSPHTLRPAETEPATPASASSLATTKTPSSSHHLKRGSISLVPGPLTSPLSSSLSAVVADSLRKGVEMRSLSSSHGHHPGRPRRNTKDGTEGPTVGFGGWLTHHGSSVAGPRDGASDASAAVARRRSRGISQSEGVVGSAAAAAAAGSAAPGGDGGEQEQQQSGGGGRTRSLSNPFGSLLRKVKSRGDGVAEESGTGVEEGEGEAEASASGSGAETPVTVVRDGPTTPAEEPGTEGDEERT</sequence>
<dbReference type="InterPro" id="IPR037185">
    <property type="entry name" value="EmrE-like"/>
</dbReference>
<feature type="region of interest" description="Disordered" evidence="5">
    <location>
        <begin position="133"/>
        <end position="178"/>
    </location>
</feature>